<dbReference type="Proteomes" id="UP000663929">
    <property type="component" value="Chromosome"/>
</dbReference>
<feature type="domain" description="Fibronectin type-III" evidence="4">
    <location>
        <begin position="766"/>
        <end position="845"/>
    </location>
</feature>
<dbReference type="Pfam" id="PF07228">
    <property type="entry name" value="SpoIIE"/>
    <property type="match status" value="1"/>
</dbReference>
<keyword evidence="2" id="KW-0472">Membrane</keyword>
<dbReference type="KEGG" id="scor:J3U87_19165"/>
<keyword evidence="7" id="KW-1185">Reference proteome</keyword>
<dbReference type="EMBL" id="CP071793">
    <property type="protein sequence ID" value="QTD47715.1"/>
    <property type="molecule type" value="Genomic_DNA"/>
</dbReference>
<dbReference type="InterPro" id="IPR003961">
    <property type="entry name" value="FN3_dom"/>
</dbReference>
<evidence type="ECO:0000256" key="3">
    <source>
        <dbReference type="SAM" id="SignalP"/>
    </source>
</evidence>
<dbReference type="InterPro" id="IPR013783">
    <property type="entry name" value="Ig-like_fold"/>
</dbReference>
<dbReference type="PANTHER" id="PTHR43547:SF2">
    <property type="entry name" value="HYBRID SIGNAL TRANSDUCTION HISTIDINE KINASE C"/>
    <property type="match status" value="1"/>
</dbReference>
<dbReference type="Gene3D" id="2.130.10.10">
    <property type="entry name" value="YVTN repeat-like/Quinoprotein amine dehydrogenase"/>
    <property type="match status" value="3"/>
</dbReference>
<evidence type="ECO:0000313" key="6">
    <source>
        <dbReference type="EMBL" id="QTD47715.1"/>
    </source>
</evidence>
<keyword evidence="1" id="KW-0597">Phosphoprotein</keyword>
<dbReference type="InterPro" id="IPR001932">
    <property type="entry name" value="PPM-type_phosphatase-like_dom"/>
</dbReference>
<dbReference type="Pfam" id="PF07495">
    <property type="entry name" value="Y_Y_Y"/>
    <property type="match status" value="1"/>
</dbReference>
<dbReference type="InterPro" id="IPR011123">
    <property type="entry name" value="Y_Y_Y"/>
</dbReference>
<dbReference type="InterPro" id="IPR011110">
    <property type="entry name" value="Reg_prop"/>
</dbReference>
<dbReference type="Gene3D" id="2.60.40.10">
    <property type="entry name" value="Immunoglobulins"/>
    <property type="match status" value="1"/>
</dbReference>
<name>A0A8A4TM96_SULCO</name>
<keyword evidence="2" id="KW-0812">Transmembrane</keyword>
<accession>A0A8A4TM96</accession>
<gene>
    <name evidence="6" type="ORF">J3U87_19165</name>
</gene>
<dbReference type="SMART" id="SM00060">
    <property type="entry name" value="FN3"/>
    <property type="match status" value="1"/>
</dbReference>
<protein>
    <submittedName>
        <fullName evidence="6">SpoIIE family protein phosphatase</fullName>
    </submittedName>
</protein>
<feature type="chain" id="PRO_5035271888" evidence="3">
    <location>
        <begin position="21"/>
        <end position="1162"/>
    </location>
</feature>
<keyword evidence="2" id="KW-1133">Transmembrane helix</keyword>
<dbReference type="GO" id="GO:0000155">
    <property type="term" value="F:phosphorelay sensor kinase activity"/>
    <property type="evidence" value="ECO:0007669"/>
    <property type="project" value="TreeGrafter"/>
</dbReference>
<dbReference type="SUPFAM" id="SSF81606">
    <property type="entry name" value="PP2C-like"/>
    <property type="match status" value="1"/>
</dbReference>
<proteinExistence type="predicted"/>
<dbReference type="PANTHER" id="PTHR43547">
    <property type="entry name" value="TWO-COMPONENT HISTIDINE KINASE"/>
    <property type="match status" value="1"/>
</dbReference>
<dbReference type="SUPFAM" id="SSF63829">
    <property type="entry name" value="Calcium-dependent phosphotriesterase"/>
    <property type="match status" value="3"/>
</dbReference>
<keyword evidence="3" id="KW-0732">Signal</keyword>
<dbReference type="Gene3D" id="3.60.40.10">
    <property type="entry name" value="PPM-type phosphatase domain"/>
    <property type="match status" value="1"/>
</dbReference>
<dbReference type="CDD" id="cd00063">
    <property type="entry name" value="FN3"/>
    <property type="match status" value="1"/>
</dbReference>
<dbReference type="RefSeq" id="WP_237377381.1">
    <property type="nucleotide sequence ID" value="NZ_CP071793.1"/>
</dbReference>
<dbReference type="AlphaFoldDB" id="A0A8A4TM96"/>
<reference evidence="6" key="1">
    <citation type="submission" date="2021-03" db="EMBL/GenBank/DDBJ databases">
        <title>Acanthopleuribacteraceae sp. M133.</title>
        <authorList>
            <person name="Wang G."/>
        </authorList>
    </citation>
    <scope>NUCLEOTIDE SEQUENCE</scope>
    <source>
        <strain evidence="6">M133</strain>
    </source>
</reference>
<dbReference type="Pfam" id="PF07494">
    <property type="entry name" value="Reg_prop"/>
    <property type="match status" value="4"/>
</dbReference>
<evidence type="ECO:0000256" key="2">
    <source>
        <dbReference type="SAM" id="Phobius"/>
    </source>
</evidence>
<feature type="domain" description="PPM-type phosphatase" evidence="5">
    <location>
        <begin position="925"/>
        <end position="1148"/>
    </location>
</feature>
<evidence type="ECO:0000259" key="5">
    <source>
        <dbReference type="SMART" id="SM00331"/>
    </source>
</evidence>
<dbReference type="InterPro" id="IPR036457">
    <property type="entry name" value="PPM-type-like_dom_sf"/>
</dbReference>
<dbReference type="InterPro" id="IPR015943">
    <property type="entry name" value="WD40/YVTN_repeat-like_dom_sf"/>
</dbReference>
<evidence type="ECO:0000313" key="7">
    <source>
        <dbReference type="Proteomes" id="UP000663929"/>
    </source>
</evidence>
<sequence>MKFFLMIMAVGLLSAVQMSAQTNMPFSFQRITSQQGLAPGKIDVLFQDSHGFSWVATQEGLQRFDGYELVSFKHEPFDPHTLSGNHITEITEDVYGDLWLIANGVLNRYARAEDMFYRYDLAQTNTGAGQALALFADPPKTGYHEGKHRDEVWVGTRNRGLYRYDRERDSFEAYLHDPDNFESLSSNLVSHIHRDRRGGLWISTYGGGLNKYLPDSDTFSRFLDPGTIDVLSLVGYHKIPPKRHQAPMVEIEDQLFIITHGGGLIRFDLIEETYIQYRHIPSEPQSISDNVVYTLFRDGLDRLWLATEAGGLDLFDPRSGAFKKYRHDPDNPYSLADTNFGEAVFALDTQDRLWIGTPGHGVNLLYPNSERFFRLQHDASRRDSLSDDHITALAVDRAETVWIGTKSAGLSKFSRFRHKFRLITGDPERENSLPNDQITAITDAPGNDTLIWLGTLQSGVLGFSTLSGRVIHHATAESNTSTGLASDHITVLLYDADGNLWIGTPAGLSRLNLSNRTFPRFTRANSELTSNYIMSLAEARDGGVWVGTTGSVLHRFDPENQQFEAIDLKSGDQSLVERGAIVDIVRDGEGHLWLANRGVGLIRYHPDEGKTRLFRHDITRQDSLSHDGVSAVHIDGHGGLWVGTQGGGLNRYRWETAGFEHYTLRDSLASNIIYDILESSDGNLWLCTSLGLTSFDPRRGEVIHYDSGDGLIGNSAFAHGFFRRDRDDTFFFGGINGFNQFKPTELSTNPHPPPIVLTGVNVLGQPLRPFDPNHIVELDHNRNFLEIKWSALDFTYTEKNQYYYQLKGLDTHMQFSGTKREVTYTNLDPGTYTFRVIGANNDGIWNEEGATLAIRIRPPFWQTWWFYGIEVVLVISLLFLGFLAQRRRLESQQQEALVELELKRKTEELDYARRIQLSMLPRDNVDNEVFEAVGAMRTATEVGGDYYDFLELDSSRFCIAVGDATGHGFAAGLVVGMTKLGSMVWALGKGSSLVDMIQELNRGLKKSLTERTMGMSLGISVLDLESRHVQMAFAGMPFPYHFCAKSHTLKPLVMKGPPLGFLERIPVASQELTLEPDDYLIFYSDGFPERFNRENQLWGQEKVAQTLQRICRLGGSAQTVAHQFFEACDLFADGRTHDDDMTVVVVRMKPQPPSSPTNDVSE</sequence>
<feature type="transmembrane region" description="Helical" evidence="2">
    <location>
        <begin position="864"/>
        <end position="884"/>
    </location>
</feature>
<evidence type="ECO:0000259" key="4">
    <source>
        <dbReference type="SMART" id="SM00060"/>
    </source>
</evidence>
<organism evidence="6 7">
    <name type="scientific">Sulfidibacter corallicola</name>
    <dbReference type="NCBI Taxonomy" id="2818388"/>
    <lineage>
        <taxon>Bacteria</taxon>
        <taxon>Pseudomonadati</taxon>
        <taxon>Acidobacteriota</taxon>
        <taxon>Holophagae</taxon>
        <taxon>Acanthopleuribacterales</taxon>
        <taxon>Acanthopleuribacteraceae</taxon>
        <taxon>Sulfidibacter</taxon>
    </lineage>
</organism>
<dbReference type="SUPFAM" id="SSF49265">
    <property type="entry name" value="Fibronectin type III"/>
    <property type="match status" value="1"/>
</dbReference>
<evidence type="ECO:0000256" key="1">
    <source>
        <dbReference type="ARBA" id="ARBA00022553"/>
    </source>
</evidence>
<feature type="signal peptide" evidence="3">
    <location>
        <begin position="1"/>
        <end position="20"/>
    </location>
</feature>
<dbReference type="SMART" id="SM00331">
    <property type="entry name" value="PP2C_SIG"/>
    <property type="match status" value="1"/>
</dbReference>
<dbReference type="InterPro" id="IPR036116">
    <property type="entry name" value="FN3_sf"/>
</dbReference>